<keyword evidence="2" id="KW-1185">Reference proteome</keyword>
<sequence>MEAVVEQSTTERNRKPAYVKVEAAYTSLQATCLVRLLQGILY</sequence>
<dbReference type="EMBL" id="CP045875">
    <property type="protein sequence ID" value="QGG46971.1"/>
    <property type="molecule type" value="Genomic_DNA"/>
</dbReference>
<name>A0A5Q2MYE7_9FIRM</name>
<gene>
    <name evidence="1" type="ORF">FTV88_0811</name>
</gene>
<proteinExistence type="predicted"/>
<evidence type="ECO:0000313" key="1">
    <source>
        <dbReference type="EMBL" id="QGG46971.1"/>
    </source>
</evidence>
<reference evidence="2" key="1">
    <citation type="submission" date="2019-11" db="EMBL/GenBank/DDBJ databases">
        <title>Genome sequence of Heliorestis convoluta strain HH, an alkaliphilic and minimalistic phototrophic bacterium from a soda lake in Egypt.</title>
        <authorList>
            <person name="Dewey E.D."/>
            <person name="Stokes L.M."/>
            <person name="Burchell B.M."/>
            <person name="Shaffer K.N."/>
            <person name="Huntington A.M."/>
            <person name="Baker J.M."/>
            <person name="Nadendla S."/>
            <person name="Giglio M.G."/>
            <person name="Touchman J.W."/>
            <person name="Blankenship R.E."/>
            <person name="Madigan M.T."/>
            <person name="Sattley W.M."/>
        </authorList>
    </citation>
    <scope>NUCLEOTIDE SEQUENCE [LARGE SCALE GENOMIC DNA]</scope>
    <source>
        <strain evidence="2">HH</strain>
    </source>
</reference>
<accession>A0A5Q2MYE7</accession>
<evidence type="ECO:0000313" key="2">
    <source>
        <dbReference type="Proteomes" id="UP000366051"/>
    </source>
</evidence>
<dbReference type="Proteomes" id="UP000366051">
    <property type="component" value="Chromosome"/>
</dbReference>
<dbReference type="AlphaFoldDB" id="A0A5Q2MYE7"/>
<organism evidence="1 2">
    <name type="scientific">Heliorestis convoluta</name>
    <dbReference type="NCBI Taxonomy" id="356322"/>
    <lineage>
        <taxon>Bacteria</taxon>
        <taxon>Bacillati</taxon>
        <taxon>Bacillota</taxon>
        <taxon>Clostridia</taxon>
        <taxon>Eubacteriales</taxon>
        <taxon>Heliobacteriaceae</taxon>
        <taxon>Heliorestis</taxon>
    </lineage>
</organism>
<dbReference type="KEGG" id="hcv:FTV88_0811"/>
<protein>
    <submittedName>
        <fullName evidence="1">Uncharacterized protein</fullName>
    </submittedName>
</protein>